<proteinExistence type="predicted"/>
<sequence>MYMDNVHDLNMTDRYLQRLKTICEDSLAKTLNPENAIKVMILANIYIS</sequence>
<comment type="caution">
    <text evidence="1">The sequence shown here is derived from an EMBL/GenBank/DDBJ whole genome shotgun (WGS) entry which is preliminary data.</text>
</comment>
<evidence type="ECO:0000313" key="1">
    <source>
        <dbReference type="EMBL" id="CAG5108135.1"/>
    </source>
</evidence>
<organism evidence="1 2">
    <name type="scientific">Cotesia congregata</name>
    <name type="common">Parasitoid wasp</name>
    <name type="synonym">Apanteles congregatus</name>
    <dbReference type="NCBI Taxonomy" id="51543"/>
    <lineage>
        <taxon>Eukaryota</taxon>
        <taxon>Metazoa</taxon>
        <taxon>Ecdysozoa</taxon>
        <taxon>Arthropoda</taxon>
        <taxon>Hexapoda</taxon>
        <taxon>Insecta</taxon>
        <taxon>Pterygota</taxon>
        <taxon>Neoptera</taxon>
        <taxon>Endopterygota</taxon>
        <taxon>Hymenoptera</taxon>
        <taxon>Apocrita</taxon>
        <taxon>Ichneumonoidea</taxon>
        <taxon>Braconidae</taxon>
        <taxon>Microgastrinae</taxon>
        <taxon>Cotesia</taxon>
    </lineage>
</organism>
<evidence type="ECO:0000313" key="2">
    <source>
        <dbReference type="Proteomes" id="UP000786811"/>
    </source>
</evidence>
<dbReference type="AlphaFoldDB" id="A0A8J2HM02"/>
<name>A0A8J2HM02_COTCN</name>
<dbReference type="EMBL" id="CAJNRD030001124">
    <property type="protein sequence ID" value="CAG5108135.1"/>
    <property type="molecule type" value="Genomic_DNA"/>
</dbReference>
<gene>
    <name evidence="1" type="ORF">HICCMSTLAB_LOCUS13086</name>
</gene>
<feature type="non-terminal residue" evidence="1">
    <location>
        <position position="48"/>
    </location>
</feature>
<protein>
    <submittedName>
        <fullName evidence="1">Uncharacterized protein</fullName>
    </submittedName>
</protein>
<keyword evidence="2" id="KW-1185">Reference proteome</keyword>
<reference evidence="1" key="1">
    <citation type="submission" date="2021-04" db="EMBL/GenBank/DDBJ databases">
        <authorList>
            <person name="Chebbi M.A.C M."/>
        </authorList>
    </citation>
    <scope>NUCLEOTIDE SEQUENCE</scope>
</reference>
<dbReference type="Proteomes" id="UP000786811">
    <property type="component" value="Unassembled WGS sequence"/>
</dbReference>
<accession>A0A8J2HM02</accession>